<gene>
    <name evidence="4" type="ORF">WHR41_09572</name>
</gene>
<dbReference type="GO" id="GO:0000724">
    <property type="term" value="P:double-strand break repair via homologous recombination"/>
    <property type="evidence" value="ECO:0007669"/>
    <property type="project" value="TreeGrafter"/>
</dbReference>
<dbReference type="GO" id="GO:0005737">
    <property type="term" value="C:cytoplasm"/>
    <property type="evidence" value="ECO:0007669"/>
    <property type="project" value="TreeGrafter"/>
</dbReference>
<proteinExistence type="inferred from homology"/>
<dbReference type="Proteomes" id="UP000803884">
    <property type="component" value="Unassembled WGS sequence"/>
</dbReference>
<organism evidence="4 5">
    <name type="scientific">Cladosporium halotolerans</name>
    <dbReference type="NCBI Taxonomy" id="1052096"/>
    <lineage>
        <taxon>Eukaryota</taxon>
        <taxon>Fungi</taxon>
        <taxon>Dikarya</taxon>
        <taxon>Ascomycota</taxon>
        <taxon>Pezizomycotina</taxon>
        <taxon>Dothideomycetes</taxon>
        <taxon>Dothideomycetidae</taxon>
        <taxon>Cladosporiales</taxon>
        <taxon>Cladosporiaceae</taxon>
        <taxon>Cladosporium</taxon>
    </lineage>
</organism>
<evidence type="ECO:0000256" key="1">
    <source>
        <dbReference type="ARBA" id="ARBA00005446"/>
    </source>
</evidence>
<dbReference type="GO" id="GO:0005694">
    <property type="term" value="C:chromosome"/>
    <property type="evidence" value="ECO:0007669"/>
    <property type="project" value="TreeGrafter"/>
</dbReference>
<dbReference type="GO" id="GO:0003676">
    <property type="term" value="F:nucleic acid binding"/>
    <property type="evidence" value="ECO:0007669"/>
    <property type="project" value="InterPro"/>
</dbReference>
<dbReference type="PROSITE" id="PS51192">
    <property type="entry name" value="HELICASE_ATP_BIND_1"/>
    <property type="match status" value="1"/>
</dbReference>
<comment type="caution">
    <text evidence="4">The sequence shown here is derived from an EMBL/GenBank/DDBJ whole genome shotgun (WGS) entry which is preliminary data.</text>
</comment>
<dbReference type="InterPro" id="IPR027417">
    <property type="entry name" value="P-loop_NTPase"/>
</dbReference>
<dbReference type="GO" id="GO:0043138">
    <property type="term" value="F:3'-5' DNA helicase activity"/>
    <property type="evidence" value="ECO:0007669"/>
    <property type="project" value="TreeGrafter"/>
</dbReference>
<evidence type="ECO:0000256" key="2">
    <source>
        <dbReference type="SAM" id="MobiDB-lite"/>
    </source>
</evidence>
<dbReference type="InterPro" id="IPR014001">
    <property type="entry name" value="Helicase_ATP-bd"/>
</dbReference>
<dbReference type="AlphaFoldDB" id="A0AB34KEJ2"/>
<evidence type="ECO:0000313" key="5">
    <source>
        <dbReference type="Proteomes" id="UP000803884"/>
    </source>
</evidence>
<protein>
    <recommendedName>
        <fullName evidence="3">Helicase ATP-binding domain-containing protein</fullName>
    </recommendedName>
</protein>
<feature type="region of interest" description="Disordered" evidence="2">
    <location>
        <begin position="362"/>
        <end position="402"/>
    </location>
</feature>
<dbReference type="GO" id="GO:0005524">
    <property type="term" value="F:ATP binding"/>
    <property type="evidence" value="ECO:0007669"/>
    <property type="project" value="InterPro"/>
</dbReference>
<dbReference type="Pfam" id="PF00270">
    <property type="entry name" value="DEAD"/>
    <property type="match status" value="1"/>
</dbReference>
<dbReference type="Gene3D" id="3.40.50.300">
    <property type="entry name" value="P-loop containing nucleotide triphosphate hydrolases"/>
    <property type="match status" value="1"/>
</dbReference>
<keyword evidence="5" id="KW-1185">Reference proteome</keyword>
<comment type="similarity">
    <text evidence="1">Belongs to the helicase family. RecQ subfamily.</text>
</comment>
<dbReference type="PANTHER" id="PTHR13710:SF154">
    <property type="entry name" value="RECQ HELICASE, PUTATIVE (AFU_ORTHOLOGUE AFUA_6G14720)-RELATED"/>
    <property type="match status" value="1"/>
</dbReference>
<evidence type="ECO:0000313" key="4">
    <source>
        <dbReference type="EMBL" id="KAL1581755.1"/>
    </source>
</evidence>
<dbReference type="GeneID" id="96011013"/>
<sequence>MFDHDLKDNEYENAMLSGLAVLGTCGEKNGWVPAIFYTPTLAAMITSMRAIIIRRAWRERMDHIEQQVNGGVDHDTAEQDAPVIHQLVQGDVVKFMTMTEYGGQPSPIQTIHTQKMYGLKIRYTTNGDGQVGWSGPDQDIIVVRKVQFSMGQIRTVVHGLLATTRKRLVEELMMMAPGVGDWRAEDMLRFDMASIVDNHAVMDEGFNFIHDARNPWPVDGRRWLGQRLFTEAHVRARFMQDSKERQFNPDAVETYLRQVKRWKEEMLVLVHMSAGAPARATELVSVQQVNGENARCHRGIMIDQGMVAFITSYHKGFSTSQSQKCVHRFVPQEVGELVVYYLWLIEPFVRILQSSRGQMTSSPWFWEPAPEEEWGDEEEEWAEEEEGEGEEDLPEMPEDQSAEARFVRQQSTPVVARNCDGFWETNRIRRVMRRESQKRIGVPIGTSDWRQAYPEIHREFAINQDVAGTLKRIYENQNPFKQGMEMDEEQTRETIRARQSGHSPQMEESIYGRQLQQNPFAMRREQDAFREVSVDWHRFMQFPSSYHVHNVSPDIRRRIKQEQDTRKFERWQQMRQIDVEGQLKKMYGPQARFRGRQREALDAIVGGQRRVVVVMRTGGGKSLLFMLPAAASRDGVTIVVMPKIMLQEDMADRCRKDGIPCAIWSDNRAPPYDARIVFVIAESAVSQSFADFVNAKMLDEQLERIIVDECHTVLQSTKKFRPKVLQLRELISRQTQVICLTATLPPRREPSFMSIMDMEPSEVHMIRESTVRPNIRYSVITYNGEMETLRQFIGGKLAQYPAEDRIIVYCHKITIDLES</sequence>
<dbReference type="RefSeq" id="XP_069224864.1">
    <property type="nucleotide sequence ID" value="XM_069378175.1"/>
</dbReference>
<dbReference type="SUPFAM" id="SSF52540">
    <property type="entry name" value="P-loop containing nucleoside triphosphate hydrolases"/>
    <property type="match status" value="1"/>
</dbReference>
<dbReference type="GO" id="GO:0009378">
    <property type="term" value="F:four-way junction helicase activity"/>
    <property type="evidence" value="ECO:0007669"/>
    <property type="project" value="TreeGrafter"/>
</dbReference>
<feature type="compositionally biased region" description="Acidic residues" evidence="2">
    <location>
        <begin position="369"/>
        <end position="401"/>
    </location>
</feature>
<evidence type="ECO:0000259" key="3">
    <source>
        <dbReference type="PROSITE" id="PS51192"/>
    </source>
</evidence>
<dbReference type="InterPro" id="IPR011545">
    <property type="entry name" value="DEAD/DEAH_box_helicase_dom"/>
</dbReference>
<dbReference type="SMART" id="SM00487">
    <property type="entry name" value="DEXDc"/>
    <property type="match status" value="1"/>
</dbReference>
<dbReference type="EMBL" id="JAAQHG020000188">
    <property type="protein sequence ID" value="KAL1581755.1"/>
    <property type="molecule type" value="Genomic_DNA"/>
</dbReference>
<name>A0AB34KEJ2_9PEZI</name>
<dbReference type="PANTHER" id="PTHR13710">
    <property type="entry name" value="DNA HELICASE RECQ FAMILY MEMBER"/>
    <property type="match status" value="1"/>
</dbReference>
<accession>A0AB34KEJ2</accession>
<reference evidence="4 5" key="1">
    <citation type="journal article" date="2020" name="Microbiol. Resour. Announc.">
        <title>Draft Genome Sequence of a Cladosporium Species Isolated from the Mesophotic Ascidian Didemnum maculosum.</title>
        <authorList>
            <person name="Gioti A."/>
            <person name="Siaperas R."/>
            <person name="Nikolaivits E."/>
            <person name="Le Goff G."/>
            <person name="Ouazzani J."/>
            <person name="Kotoulas G."/>
            <person name="Topakas E."/>
        </authorList>
    </citation>
    <scope>NUCLEOTIDE SEQUENCE [LARGE SCALE GENOMIC DNA]</scope>
    <source>
        <strain evidence="4 5">TM138-S3</strain>
    </source>
</reference>
<feature type="domain" description="Helicase ATP-binding" evidence="3">
    <location>
        <begin position="602"/>
        <end position="762"/>
    </location>
</feature>